<sequence length="187" mass="19523">MKFAAIILAFAFIACATAQPATFSGVFDAKTVNQTTAVPTFPAVGNATFVVYNQTDNFFFNYTISLENYAVGSNLTFHIAGPIQGQLFDEAIETAVIDNAATTNATITGTYTFGNGGSKYFAANWASIAAGNTTFYTTAYLNGLNQTRANLVPGELPSHSSEDSGSSASTLAISSLVMAAAAMIALF</sequence>
<name>D3AY12_HETP5</name>
<organism evidence="2 3">
    <name type="scientific">Heterostelium pallidum (strain ATCC 26659 / Pp 5 / PN500)</name>
    <name type="common">Cellular slime mold</name>
    <name type="synonym">Polysphondylium pallidum</name>
    <dbReference type="NCBI Taxonomy" id="670386"/>
    <lineage>
        <taxon>Eukaryota</taxon>
        <taxon>Amoebozoa</taxon>
        <taxon>Evosea</taxon>
        <taxon>Eumycetozoa</taxon>
        <taxon>Dictyostelia</taxon>
        <taxon>Acytosteliales</taxon>
        <taxon>Acytosteliaceae</taxon>
        <taxon>Heterostelium</taxon>
    </lineage>
</organism>
<accession>D3AY12</accession>
<dbReference type="GeneID" id="31356600"/>
<protein>
    <submittedName>
        <fullName evidence="2">Uncharacterized protein</fullName>
    </submittedName>
</protein>
<reference evidence="2 3" key="1">
    <citation type="journal article" date="2011" name="Genome Res.">
        <title>Phylogeny-wide analysis of social amoeba genomes highlights ancient origins for complex intercellular communication.</title>
        <authorList>
            <person name="Heidel A.J."/>
            <person name="Lawal H.M."/>
            <person name="Felder M."/>
            <person name="Schilde C."/>
            <person name="Helps N.R."/>
            <person name="Tunggal B."/>
            <person name="Rivero F."/>
            <person name="John U."/>
            <person name="Schleicher M."/>
            <person name="Eichinger L."/>
            <person name="Platzer M."/>
            <person name="Noegel A.A."/>
            <person name="Schaap P."/>
            <person name="Gloeckner G."/>
        </authorList>
    </citation>
    <scope>NUCLEOTIDE SEQUENCE [LARGE SCALE GENOMIC DNA]</scope>
    <source>
        <strain evidence="3">ATCC 26659 / Pp 5 / PN500</strain>
    </source>
</reference>
<evidence type="ECO:0000256" key="1">
    <source>
        <dbReference type="SAM" id="SignalP"/>
    </source>
</evidence>
<feature type="signal peptide" evidence="1">
    <location>
        <begin position="1"/>
        <end position="18"/>
    </location>
</feature>
<keyword evidence="3" id="KW-1185">Reference proteome</keyword>
<dbReference type="AlphaFoldDB" id="D3AY12"/>
<dbReference type="RefSeq" id="XP_020437945.1">
    <property type="nucleotide sequence ID" value="XM_020572087.1"/>
</dbReference>
<dbReference type="PROSITE" id="PS51257">
    <property type="entry name" value="PROKAR_LIPOPROTEIN"/>
    <property type="match status" value="1"/>
</dbReference>
<keyword evidence="1" id="KW-0732">Signal</keyword>
<comment type="caution">
    <text evidence="2">The sequence shown here is derived from an EMBL/GenBank/DDBJ whole genome shotgun (WGS) entry which is preliminary data.</text>
</comment>
<dbReference type="InParanoid" id="D3AY12"/>
<evidence type="ECO:0000313" key="2">
    <source>
        <dbReference type="EMBL" id="EFA85839.1"/>
    </source>
</evidence>
<dbReference type="Proteomes" id="UP000001396">
    <property type="component" value="Unassembled WGS sequence"/>
</dbReference>
<gene>
    <name evidence="2" type="ORF">PPL_01070</name>
</gene>
<evidence type="ECO:0000313" key="3">
    <source>
        <dbReference type="Proteomes" id="UP000001396"/>
    </source>
</evidence>
<proteinExistence type="predicted"/>
<feature type="chain" id="PRO_5003041134" evidence="1">
    <location>
        <begin position="19"/>
        <end position="187"/>
    </location>
</feature>
<dbReference type="EMBL" id="ADBJ01000004">
    <property type="protein sequence ID" value="EFA85839.1"/>
    <property type="molecule type" value="Genomic_DNA"/>
</dbReference>